<organism evidence="2 3">
    <name type="scientific">Corynebacterium felinum</name>
    <dbReference type="NCBI Taxonomy" id="131318"/>
    <lineage>
        <taxon>Bacteria</taxon>
        <taxon>Bacillati</taxon>
        <taxon>Actinomycetota</taxon>
        <taxon>Actinomycetes</taxon>
        <taxon>Mycobacteriales</taxon>
        <taxon>Corynebacteriaceae</taxon>
        <taxon>Corynebacterium</taxon>
    </lineage>
</organism>
<protein>
    <submittedName>
        <fullName evidence="2">Uncharacterized protein</fullName>
    </submittedName>
</protein>
<dbReference type="Proteomes" id="UP001183619">
    <property type="component" value="Unassembled WGS sequence"/>
</dbReference>
<accession>A0ABU2B550</accession>
<dbReference type="RefSeq" id="WP_277105348.1">
    <property type="nucleotide sequence ID" value="NZ_BAAAJS010000073.1"/>
</dbReference>
<dbReference type="EMBL" id="JAVDYF010000001">
    <property type="protein sequence ID" value="MDR7353526.1"/>
    <property type="molecule type" value="Genomic_DNA"/>
</dbReference>
<feature type="transmembrane region" description="Helical" evidence="1">
    <location>
        <begin position="34"/>
        <end position="59"/>
    </location>
</feature>
<name>A0ABU2B550_9CORY</name>
<evidence type="ECO:0000313" key="2">
    <source>
        <dbReference type="EMBL" id="MDR7353526.1"/>
    </source>
</evidence>
<sequence>MPAFFAHPALLAVSTSTTMSPAPGQVVELSGYHWTLIGITVALLLLCAVFLVLILRWLMNNLFRD</sequence>
<keyword evidence="1" id="KW-0812">Transmembrane</keyword>
<proteinExistence type="predicted"/>
<keyword evidence="3" id="KW-1185">Reference proteome</keyword>
<keyword evidence="1" id="KW-1133">Transmembrane helix</keyword>
<keyword evidence="1" id="KW-0472">Membrane</keyword>
<evidence type="ECO:0000256" key="1">
    <source>
        <dbReference type="SAM" id="Phobius"/>
    </source>
</evidence>
<gene>
    <name evidence="2" type="ORF">J2S37_000064</name>
</gene>
<reference evidence="2 3" key="1">
    <citation type="submission" date="2023-07" db="EMBL/GenBank/DDBJ databases">
        <title>Sequencing the genomes of 1000 actinobacteria strains.</title>
        <authorList>
            <person name="Klenk H.-P."/>
        </authorList>
    </citation>
    <scope>NUCLEOTIDE SEQUENCE [LARGE SCALE GENOMIC DNA]</scope>
    <source>
        <strain evidence="2 3">DSM 44508</strain>
    </source>
</reference>
<evidence type="ECO:0000313" key="3">
    <source>
        <dbReference type="Proteomes" id="UP001183619"/>
    </source>
</evidence>
<comment type="caution">
    <text evidence="2">The sequence shown here is derived from an EMBL/GenBank/DDBJ whole genome shotgun (WGS) entry which is preliminary data.</text>
</comment>